<reference evidence="1 2" key="1">
    <citation type="submission" date="2018-10" db="EMBL/GenBank/DDBJ databases">
        <title>Rhizobium etli, R. leguminosarum and a new Rhizobium genospecies from Phaseolus dumosus.</title>
        <authorList>
            <person name="Ramirez-Puebla S.T."/>
            <person name="Rogel-Hernandez M.A."/>
            <person name="Guerrero G."/>
            <person name="Ormeno-Orrillo E."/>
            <person name="Martinez-Romero J.C."/>
            <person name="Negrete-Yankelevich S."/>
            <person name="Martinez-Romero E."/>
        </authorList>
    </citation>
    <scope>NUCLEOTIDE SEQUENCE [LARGE SCALE GENOMIC DNA]</scope>
    <source>
        <strain evidence="1 2">CCGE525</strain>
    </source>
</reference>
<dbReference type="AlphaFoldDB" id="A0A387FJH4"/>
<dbReference type="EMBL" id="CP032694">
    <property type="protein sequence ID" value="AYG58473.1"/>
    <property type="molecule type" value="Genomic_DNA"/>
</dbReference>
<evidence type="ECO:0008006" key="3">
    <source>
        <dbReference type="Google" id="ProtNLM"/>
    </source>
</evidence>
<dbReference type="RefSeq" id="WP_120703547.1">
    <property type="nucleotide sequence ID" value="NZ_CP032694.1"/>
</dbReference>
<sequence length="127" mass="13464">MTLLRTLHRLFLLVAMLAVVIGPVSIGLASSAMAASGHVAMDGMSSDMSGMNMAEDMSCCLQTQPVKSDYAKGCALALVCTTSISAHASDHHGWSFALSWLSHRYDLFPASQLTSTLIEPPARPPKA</sequence>
<name>A0A387FJH4_9HYPH</name>
<proteinExistence type="predicted"/>
<keyword evidence="2" id="KW-1185">Reference proteome</keyword>
<dbReference type="KEGG" id="rjg:CCGE525_06335"/>
<evidence type="ECO:0000313" key="2">
    <source>
        <dbReference type="Proteomes" id="UP000282195"/>
    </source>
</evidence>
<evidence type="ECO:0000313" key="1">
    <source>
        <dbReference type="EMBL" id="AYG58473.1"/>
    </source>
</evidence>
<organism evidence="1 2">
    <name type="scientific">Rhizobium jaguaris</name>
    <dbReference type="NCBI Taxonomy" id="1312183"/>
    <lineage>
        <taxon>Bacteria</taxon>
        <taxon>Pseudomonadati</taxon>
        <taxon>Pseudomonadota</taxon>
        <taxon>Alphaproteobacteria</taxon>
        <taxon>Hyphomicrobiales</taxon>
        <taxon>Rhizobiaceae</taxon>
        <taxon>Rhizobium/Agrobacterium group</taxon>
        <taxon>Rhizobium</taxon>
    </lineage>
</organism>
<accession>A0A387FJH4</accession>
<dbReference type="OrthoDB" id="8403094at2"/>
<protein>
    <recommendedName>
        <fullName evidence="3">DUF2946 domain-containing protein</fullName>
    </recommendedName>
</protein>
<gene>
    <name evidence="1" type="ORF">CCGE525_06335</name>
</gene>
<dbReference type="Proteomes" id="UP000282195">
    <property type="component" value="Chromosome"/>
</dbReference>